<accession>E0VSU2</accession>
<proteinExistence type="predicted"/>
<feature type="domain" description="SH3" evidence="4">
    <location>
        <begin position="387"/>
        <end position="446"/>
    </location>
</feature>
<dbReference type="EnsemblMetazoa" id="PHUM423320-RA">
    <property type="protein sequence ID" value="PHUM423320-PA"/>
    <property type="gene ID" value="PHUM423320"/>
</dbReference>
<dbReference type="PANTHER" id="PTHR14167:SF116">
    <property type="entry name" value="CAP, ISOFORM AC"/>
    <property type="match status" value="1"/>
</dbReference>
<dbReference type="InParanoid" id="E0VSU2"/>
<reference evidence="5" key="2">
    <citation type="submission" date="2007-04" db="EMBL/GenBank/DDBJ databases">
        <title>The genome of the human body louse.</title>
        <authorList>
            <consortium name="The Human Body Louse Genome Consortium"/>
            <person name="Kirkness E."/>
            <person name="Walenz B."/>
            <person name="Hass B."/>
            <person name="Bruggner R."/>
            <person name="Strausberg R."/>
        </authorList>
    </citation>
    <scope>NUCLEOTIDE SEQUENCE</scope>
    <source>
        <strain evidence="5">USDA</strain>
    </source>
</reference>
<feature type="compositionally biased region" description="Low complexity" evidence="3">
    <location>
        <begin position="142"/>
        <end position="158"/>
    </location>
</feature>
<name>E0VSU2_PEDHC</name>
<evidence type="ECO:0000259" key="4">
    <source>
        <dbReference type="PROSITE" id="PS50002"/>
    </source>
</evidence>
<evidence type="ECO:0000256" key="2">
    <source>
        <dbReference type="PROSITE-ProRule" id="PRU00192"/>
    </source>
</evidence>
<dbReference type="PROSITE" id="PS50002">
    <property type="entry name" value="SH3"/>
    <property type="match status" value="2"/>
</dbReference>
<feature type="compositionally biased region" description="Polar residues" evidence="3">
    <location>
        <begin position="21"/>
        <end position="44"/>
    </location>
</feature>
<dbReference type="InterPro" id="IPR001452">
    <property type="entry name" value="SH3_domain"/>
</dbReference>
<dbReference type="OrthoDB" id="27823at2759"/>
<feature type="compositionally biased region" description="Polar residues" evidence="3">
    <location>
        <begin position="201"/>
        <end position="210"/>
    </location>
</feature>
<dbReference type="InterPro" id="IPR050384">
    <property type="entry name" value="Endophilin_SH3RF"/>
</dbReference>
<dbReference type="Pfam" id="PF00018">
    <property type="entry name" value="SH3_1"/>
    <property type="match status" value="2"/>
</dbReference>
<dbReference type="CTD" id="8234568"/>
<dbReference type="SUPFAM" id="SSF50044">
    <property type="entry name" value="SH3-domain"/>
    <property type="match status" value="2"/>
</dbReference>
<keyword evidence="7" id="KW-1185">Reference proteome</keyword>
<dbReference type="RefSeq" id="XP_002429186.1">
    <property type="nucleotide sequence ID" value="XM_002429141.1"/>
</dbReference>
<dbReference type="Proteomes" id="UP000009046">
    <property type="component" value="Unassembled WGS sequence"/>
</dbReference>
<dbReference type="PANTHER" id="PTHR14167">
    <property type="entry name" value="SH3 DOMAIN-CONTAINING"/>
    <property type="match status" value="1"/>
</dbReference>
<feature type="compositionally biased region" description="Pro residues" evidence="3">
    <location>
        <begin position="1"/>
        <end position="13"/>
    </location>
</feature>
<dbReference type="EMBL" id="DS235757">
    <property type="protein sequence ID" value="EEB16448.1"/>
    <property type="molecule type" value="Genomic_DNA"/>
</dbReference>
<feature type="domain" description="SH3" evidence="4">
    <location>
        <begin position="323"/>
        <end position="382"/>
    </location>
</feature>
<dbReference type="KEGG" id="phu:Phum_PHUM423320"/>
<feature type="region of interest" description="Disordered" evidence="3">
    <location>
        <begin position="1"/>
        <end position="69"/>
    </location>
</feature>
<dbReference type="InterPro" id="IPR036028">
    <property type="entry name" value="SH3-like_dom_sf"/>
</dbReference>
<evidence type="ECO:0000313" key="7">
    <source>
        <dbReference type="Proteomes" id="UP000009046"/>
    </source>
</evidence>
<reference evidence="5" key="1">
    <citation type="submission" date="2007-04" db="EMBL/GenBank/DDBJ databases">
        <title>Annotation of Pediculus humanus corporis strain USDA.</title>
        <authorList>
            <person name="Kirkness E."/>
            <person name="Hannick L."/>
            <person name="Hass B."/>
            <person name="Bruggner R."/>
            <person name="Lawson D."/>
            <person name="Bidwell S."/>
            <person name="Joardar V."/>
            <person name="Caler E."/>
            <person name="Walenz B."/>
            <person name="Inman J."/>
            <person name="Schobel S."/>
            <person name="Galinsky K."/>
            <person name="Amedeo P."/>
            <person name="Strausberg R."/>
        </authorList>
    </citation>
    <scope>NUCLEOTIDE SEQUENCE</scope>
    <source>
        <strain evidence="5">USDA</strain>
    </source>
</reference>
<dbReference type="VEuPathDB" id="VectorBase:PHUM423320"/>
<dbReference type="PRINTS" id="PR00452">
    <property type="entry name" value="SH3DOMAIN"/>
</dbReference>
<evidence type="ECO:0000313" key="5">
    <source>
        <dbReference type="EMBL" id="EEB16448.1"/>
    </source>
</evidence>
<sequence length="454" mass="50047">MKVPIRPAPPPPVNQKIPPKSASSWDNHLGNNQDPWSKSIVPTQQKKKPPPRPPPPKFPNKKSVVPSRPSQLIAGLFQRKNNVNNKLNDVHITRPTVDGNVVDSKGTNGMLLIDFNSPPSSPTFTTRSSSDALSVNSFGSDGVTQGSGSSGNTSNVESGFEDDFDLFSSSSNVGGGPFRKKDDGFQPRDPWSPPPPKPISEQKNFSSEKSWVTFPSPSSSKKLPLNKVCSMPTIIRGVMNKSNVANDAFRPPPAMPFYDNDVSWSSESPPMPTCPPPPPPPLADMLSDLVEDFNNIQVIGSLPSSPLCSIQSRREEEKEQQQQQRSHGIALYDYAGEQMGDLSFRKDDVINLVRRIDENWLVGEINGREGSVPANFITIRVPPPGDEDDAFVTALYPFQPEAWDDLEFEEGSIIKVTHRIDQDWLYGECNGKVGQFPGNFVDRIPKDLPVRKLN</sequence>
<reference evidence="6" key="3">
    <citation type="submission" date="2021-02" db="UniProtKB">
        <authorList>
            <consortium name="EnsemblMetazoa"/>
        </authorList>
    </citation>
    <scope>IDENTIFICATION</scope>
    <source>
        <strain evidence="6">USDA</strain>
    </source>
</reference>
<dbReference type="OMA" id="EMRIPTR"/>
<dbReference type="HOGENOM" id="CLU_648257_0_0_1"/>
<feature type="region of interest" description="Disordered" evidence="3">
    <location>
        <begin position="136"/>
        <end position="217"/>
    </location>
</feature>
<dbReference type="EMBL" id="AAZO01005178">
    <property type="status" value="NOT_ANNOTATED_CDS"/>
    <property type="molecule type" value="Genomic_DNA"/>
</dbReference>
<organism>
    <name type="scientific">Pediculus humanus subsp. corporis</name>
    <name type="common">Body louse</name>
    <dbReference type="NCBI Taxonomy" id="121224"/>
    <lineage>
        <taxon>Eukaryota</taxon>
        <taxon>Metazoa</taxon>
        <taxon>Ecdysozoa</taxon>
        <taxon>Arthropoda</taxon>
        <taxon>Hexapoda</taxon>
        <taxon>Insecta</taxon>
        <taxon>Pterygota</taxon>
        <taxon>Neoptera</taxon>
        <taxon>Paraneoptera</taxon>
        <taxon>Psocodea</taxon>
        <taxon>Troctomorpha</taxon>
        <taxon>Phthiraptera</taxon>
        <taxon>Anoplura</taxon>
        <taxon>Pediculidae</taxon>
        <taxon>Pediculus</taxon>
    </lineage>
</organism>
<evidence type="ECO:0000256" key="3">
    <source>
        <dbReference type="SAM" id="MobiDB-lite"/>
    </source>
</evidence>
<dbReference type="FunCoup" id="E0VSU2">
    <property type="interactions" value="11"/>
</dbReference>
<keyword evidence="1 2" id="KW-0728">SH3 domain</keyword>
<dbReference type="PRINTS" id="PR00499">
    <property type="entry name" value="P67PHOX"/>
</dbReference>
<dbReference type="eggNOG" id="KOG2995">
    <property type="taxonomic scope" value="Eukaryota"/>
</dbReference>
<dbReference type="Gene3D" id="2.30.30.40">
    <property type="entry name" value="SH3 Domains"/>
    <property type="match status" value="2"/>
</dbReference>
<dbReference type="STRING" id="121224.E0VSU2"/>
<evidence type="ECO:0000256" key="1">
    <source>
        <dbReference type="ARBA" id="ARBA00022443"/>
    </source>
</evidence>
<protein>
    <recommendedName>
        <fullName evidence="4">SH3 domain-containing protein</fullName>
    </recommendedName>
</protein>
<dbReference type="GeneID" id="8234568"/>
<dbReference type="SMART" id="SM00326">
    <property type="entry name" value="SH3"/>
    <property type="match status" value="2"/>
</dbReference>
<dbReference type="AlphaFoldDB" id="E0VSU2"/>
<evidence type="ECO:0000313" key="6">
    <source>
        <dbReference type="EnsemblMetazoa" id="PHUM423320-PA"/>
    </source>
</evidence>
<gene>
    <name evidence="6" type="primary">8234568</name>
    <name evidence="5" type="ORF">Phum_PHUM423320</name>
</gene>